<organism evidence="2 3">
    <name type="scientific">Datura stramonium</name>
    <name type="common">Jimsonweed</name>
    <name type="synonym">Common thornapple</name>
    <dbReference type="NCBI Taxonomy" id="4076"/>
    <lineage>
        <taxon>Eukaryota</taxon>
        <taxon>Viridiplantae</taxon>
        <taxon>Streptophyta</taxon>
        <taxon>Embryophyta</taxon>
        <taxon>Tracheophyta</taxon>
        <taxon>Spermatophyta</taxon>
        <taxon>Magnoliopsida</taxon>
        <taxon>eudicotyledons</taxon>
        <taxon>Gunneridae</taxon>
        <taxon>Pentapetalae</taxon>
        <taxon>asterids</taxon>
        <taxon>lamiids</taxon>
        <taxon>Solanales</taxon>
        <taxon>Solanaceae</taxon>
        <taxon>Solanoideae</taxon>
        <taxon>Datureae</taxon>
        <taxon>Datura</taxon>
    </lineage>
</organism>
<protein>
    <submittedName>
        <fullName evidence="2">Uncharacterized protein</fullName>
    </submittedName>
</protein>
<accession>A0ABS8S1X8</accession>
<feature type="region of interest" description="Disordered" evidence="1">
    <location>
        <begin position="1"/>
        <end position="44"/>
    </location>
</feature>
<evidence type="ECO:0000313" key="2">
    <source>
        <dbReference type="EMBL" id="MCD7453049.1"/>
    </source>
</evidence>
<keyword evidence="3" id="KW-1185">Reference proteome</keyword>
<name>A0ABS8S1X8_DATST</name>
<comment type="caution">
    <text evidence="2">The sequence shown here is derived from an EMBL/GenBank/DDBJ whole genome shotgun (WGS) entry which is preliminary data.</text>
</comment>
<dbReference type="EMBL" id="JACEIK010000237">
    <property type="protein sequence ID" value="MCD7453049.1"/>
    <property type="molecule type" value="Genomic_DNA"/>
</dbReference>
<sequence>MSCCSKLGDLTTSRSSAVVDHEDGDNINSRDSEASSSSSGAVADNVGTMKTTSMAYSPQTILICELPHDGFEEYVPSRPAHCDLVSKWRTKDLVKINIWEDECSSGQKVKFSPCLSK</sequence>
<evidence type="ECO:0000313" key="3">
    <source>
        <dbReference type="Proteomes" id="UP000823775"/>
    </source>
</evidence>
<evidence type="ECO:0000256" key="1">
    <source>
        <dbReference type="SAM" id="MobiDB-lite"/>
    </source>
</evidence>
<reference evidence="2 3" key="1">
    <citation type="journal article" date="2021" name="BMC Genomics">
        <title>Datura genome reveals duplications of psychoactive alkaloid biosynthetic genes and high mutation rate following tissue culture.</title>
        <authorList>
            <person name="Rajewski A."/>
            <person name="Carter-House D."/>
            <person name="Stajich J."/>
            <person name="Litt A."/>
        </authorList>
    </citation>
    <scope>NUCLEOTIDE SEQUENCE [LARGE SCALE GENOMIC DNA]</scope>
    <source>
        <strain evidence="2">AR-01</strain>
    </source>
</reference>
<proteinExistence type="predicted"/>
<dbReference type="Proteomes" id="UP000823775">
    <property type="component" value="Unassembled WGS sequence"/>
</dbReference>
<gene>
    <name evidence="2" type="ORF">HAX54_019481</name>
</gene>